<proteinExistence type="predicted"/>
<dbReference type="PRINTS" id="PR01036">
    <property type="entry name" value="TCRTETB"/>
</dbReference>
<comment type="subcellular location">
    <subcellularLocation>
        <location evidence="1">Cell membrane</location>
        <topology evidence="1">Multi-pass membrane protein</topology>
    </subcellularLocation>
</comment>
<evidence type="ECO:0000256" key="6">
    <source>
        <dbReference type="ARBA" id="ARBA00023136"/>
    </source>
</evidence>
<feature type="transmembrane region" description="Helical" evidence="8">
    <location>
        <begin position="20"/>
        <end position="42"/>
    </location>
</feature>
<feature type="transmembrane region" description="Helical" evidence="8">
    <location>
        <begin position="172"/>
        <end position="194"/>
    </location>
</feature>
<evidence type="ECO:0000313" key="11">
    <source>
        <dbReference type="Proteomes" id="UP000680865"/>
    </source>
</evidence>
<dbReference type="Proteomes" id="UP000680865">
    <property type="component" value="Unassembled WGS sequence"/>
</dbReference>
<dbReference type="InterPro" id="IPR036259">
    <property type="entry name" value="MFS_trans_sf"/>
</dbReference>
<gene>
    <name evidence="10" type="ORF">Aco04nite_57770</name>
</gene>
<dbReference type="GO" id="GO:0005886">
    <property type="term" value="C:plasma membrane"/>
    <property type="evidence" value="ECO:0007669"/>
    <property type="project" value="UniProtKB-SubCell"/>
</dbReference>
<name>A0A919SRX3_9ACTN</name>
<feature type="transmembrane region" description="Helical" evidence="8">
    <location>
        <begin position="54"/>
        <end position="74"/>
    </location>
</feature>
<dbReference type="PANTHER" id="PTHR42718">
    <property type="entry name" value="MAJOR FACILITATOR SUPERFAMILY MULTIDRUG TRANSPORTER MFSC"/>
    <property type="match status" value="1"/>
</dbReference>
<dbReference type="RefSeq" id="WP_213000376.1">
    <property type="nucleotide sequence ID" value="NZ_BAAATW010000022.1"/>
</dbReference>
<evidence type="ECO:0000256" key="7">
    <source>
        <dbReference type="SAM" id="MobiDB-lite"/>
    </source>
</evidence>
<evidence type="ECO:0000256" key="2">
    <source>
        <dbReference type="ARBA" id="ARBA00022448"/>
    </source>
</evidence>
<feature type="compositionally biased region" description="Low complexity" evidence="7">
    <location>
        <begin position="472"/>
        <end position="493"/>
    </location>
</feature>
<dbReference type="InterPro" id="IPR004638">
    <property type="entry name" value="EmrB-like"/>
</dbReference>
<feature type="region of interest" description="Disordered" evidence="7">
    <location>
        <begin position="471"/>
        <end position="526"/>
    </location>
</feature>
<dbReference type="PANTHER" id="PTHR42718:SF42">
    <property type="entry name" value="EXPORT PROTEIN"/>
    <property type="match status" value="1"/>
</dbReference>
<dbReference type="AlphaFoldDB" id="A0A919SRX3"/>
<keyword evidence="4 8" id="KW-0812">Transmembrane</keyword>
<feature type="transmembrane region" description="Helical" evidence="8">
    <location>
        <begin position="338"/>
        <end position="356"/>
    </location>
</feature>
<evidence type="ECO:0000256" key="3">
    <source>
        <dbReference type="ARBA" id="ARBA00022475"/>
    </source>
</evidence>
<evidence type="ECO:0000256" key="5">
    <source>
        <dbReference type="ARBA" id="ARBA00022989"/>
    </source>
</evidence>
<evidence type="ECO:0000313" key="10">
    <source>
        <dbReference type="EMBL" id="GIM77910.1"/>
    </source>
</evidence>
<keyword evidence="3" id="KW-1003">Cell membrane</keyword>
<dbReference type="Pfam" id="PF07690">
    <property type="entry name" value="MFS_1"/>
    <property type="match status" value="1"/>
</dbReference>
<reference evidence="10" key="1">
    <citation type="submission" date="2021-03" db="EMBL/GenBank/DDBJ databases">
        <title>Whole genome shotgun sequence of Actinoplanes consettensis NBRC 14913.</title>
        <authorList>
            <person name="Komaki H."/>
            <person name="Tamura T."/>
        </authorList>
    </citation>
    <scope>NUCLEOTIDE SEQUENCE</scope>
    <source>
        <strain evidence="10">NBRC 14913</strain>
    </source>
</reference>
<keyword evidence="6 8" id="KW-0472">Membrane</keyword>
<feature type="transmembrane region" description="Helical" evidence="8">
    <location>
        <begin position="111"/>
        <end position="132"/>
    </location>
</feature>
<accession>A0A919SRX3</accession>
<dbReference type="GO" id="GO:0022857">
    <property type="term" value="F:transmembrane transporter activity"/>
    <property type="evidence" value="ECO:0007669"/>
    <property type="project" value="InterPro"/>
</dbReference>
<feature type="transmembrane region" description="Helical" evidence="8">
    <location>
        <begin position="276"/>
        <end position="299"/>
    </location>
</feature>
<evidence type="ECO:0000256" key="1">
    <source>
        <dbReference type="ARBA" id="ARBA00004651"/>
    </source>
</evidence>
<dbReference type="PROSITE" id="PS50850">
    <property type="entry name" value="MFS"/>
    <property type="match status" value="1"/>
</dbReference>
<feature type="transmembrane region" description="Helical" evidence="8">
    <location>
        <begin position="368"/>
        <end position="391"/>
    </location>
</feature>
<feature type="transmembrane region" description="Helical" evidence="8">
    <location>
        <begin position="412"/>
        <end position="433"/>
    </location>
</feature>
<dbReference type="InterPro" id="IPR020846">
    <property type="entry name" value="MFS_dom"/>
</dbReference>
<keyword evidence="11" id="KW-1185">Reference proteome</keyword>
<feature type="transmembrane region" description="Helical" evidence="8">
    <location>
        <begin position="86"/>
        <end position="105"/>
    </location>
</feature>
<keyword evidence="2" id="KW-0813">Transport</keyword>
<comment type="caution">
    <text evidence="10">The sequence shown here is derived from an EMBL/GenBank/DDBJ whole genome shotgun (WGS) entry which is preliminary data.</text>
</comment>
<keyword evidence="5 8" id="KW-1133">Transmembrane helix</keyword>
<evidence type="ECO:0000256" key="8">
    <source>
        <dbReference type="SAM" id="Phobius"/>
    </source>
</evidence>
<dbReference type="CDD" id="cd17321">
    <property type="entry name" value="MFS_MMR_MDR_like"/>
    <property type="match status" value="1"/>
</dbReference>
<dbReference type="Gene3D" id="1.20.1250.20">
    <property type="entry name" value="MFS general substrate transporter like domains"/>
    <property type="match status" value="1"/>
</dbReference>
<feature type="transmembrane region" description="Helical" evidence="8">
    <location>
        <begin position="206"/>
        <end position="225"/>
    </location>
</feature>
<feature type="transmembrane region" description="Helical" evidence="8">
    <location>
        <begin position="445"/>
        <end position="464"/>
    </location>
</feature>
<dbReference type="SUPFAM" id="SSF103473">
    <property type="entry name" value="MFS general substrate transporter"/>
    <property type="match status" value="1"/>
</dbReference>
<protein>
    <submittedName>
        <fullName evidence="10">MFS transporter</fullName>
    </submittedName>
</protein>
<dbReference type="EMBL" id="BOQP01000032">
    <property type="protein sequence ID" value="GIM77910.1"/>
    <property type="molecule type" value="Genomic_DNA"/>
</dbReference>
<dbReference type="InterPro" id="IPR011701">
    <property type="entry name" value="MFS"/>
</dbReference>
<dbReference type="NCBIfam" id="TIGR00711">
    <property type="entry name" value="efflux_EmrB"/>
    <property type="match status" value="1"/>
</dbReference>
<evidence type="ECO:0000259" key="9">
    <source>
        <dbReference type="PROSITE" id="PS50850"/>
    </source>
</evidence>
<feature type="transmembrane region" description="Helical" evidence="8">
    <location>
        <begin position="237"/>
        <end position="255"/>
    </location>
</feature>
<dbReference type="Gene3D" id="1.20.1720.10">
    <property type="entry name" value="Multidrug resistance protein D"/>
    <property type="match status" value="1"/>
</dbReference>
<evidence type="ECO:0000256" key="4">
    <source>
        <dbReference type="ARBA" id="ARBA00022692"/>
    </source>
</evidence>
<feature type="transmembrane region" description="Helical" evidence="8">
    <location>
        <begin position="305"/>
        <end position="326"/>
    </location>
</feature>
<feature type="domain" description="Major facilitator superfamily (MFS) profile" evidence="9">
    <location>
        <begin position="20"/>
        <end position="468"/>
    </location>
</feature>
<feature type="transmembrane region" description="Helical" evidence="8">
    <location>
        <begin position="144"/>
        <end position="166"/>
    </location>
</feature>
<sequence length="526" mass="53764">MDLRPDSRLVRYSTPAGRWVLLATVLGSSLAFIDSTVVNIALPAIGKELDADAAGLQWTINGYALSLASLILLGGSLGDRYGRKRLFMIGIAWFATASLLCGIAPNVELLIAARVLQGIGGALLTPGALAILEASFTREDRARAIGAWSGLGGIGGALGPFLGGWIVELSNWRLIFLINVPIAALVLLVTARHVPESRNPAAARELDVTGVLTGAAGLGGLTYGFTAWPESGPGSPAVLVSLAIGILGLAGFVLNERRSRHPMLPLTIFGSKAFSAANLVTFLVYAANGGVFFLVVLNLQVVAGFSPLTGGLALLPVTVLMLLLSARAGALGQRIGPRIPMTVGPLICAAALIWMSRIGTNASYLTDVLPPVIVFGLGLSLLVAPLTATALGSLDDAYAGVASGVNNAVARAAGLLSVAILPLAAGIGTGNLTDPATLHPTYQNSMLLCAALMTGGAILALIFVPTRLPAHSPDTPSDTPTSDADAGADSTAGLGTGNPMPADHAREDSPVRTYCDVAGPPVHPRG</sequence>
<organism evidence="10 11">
    <name type="scientific">Winogradskya consettensis</name>
    <dbReference type="NCBI Taxonomy" id="113560"/>
    <lineage>
        <taxon>Bacteria</taxon>
        <taxon>Bacillati</taxon>
        <taxon>Actinomycetota</taxon>
        <taxon>Actinomycetes</taxon>
        <taxon>Micromonosporales</taxon>
        <taxon>Micromonosporaceae</taxon>
        <taxon>Winogradskya</taxon>
    </lineage>
</organism>